<name>A0ACB6QAN1_9PLEO</name>
<accession>A0ACB6QAN1</accession>
<organism evidence="1 2">
    <name type="scientific">Lindgomyces ingoldianus</name>
    <dbReference type="NCBI Taxonomy" id="673940"/>
    <lineage>
        <taxon>Eukaryota</taxon>
        <taxon>Fungi</taxon>
        <taxon>Dikarya</taxon>
        <taxon>Ascomycota</taxon>
        <taxon>Pezizomycotina</taxon>
        <taxon>Dothideomycetes</taxon>
        <taxon>Pleosporomycetidae</taxon>
        <taxon>Pleosporales</taxon>
        <taxon>Lindgomycetaceae</taxon>
        <taxon>Lindgomyces</taxon>
    </lineage>
</organism>
<dbReference type="EMBL" id="MU003553">
    <property type="protein sequence ID" value="KAF2463206.1"/>
    <property type="molecule type" value="Genomic_DNA"/>
</dbReference>
<evidence type="ECO:0000313" key="1">
    <source>
        <dbReference type="EMBL" id="KAF2463206.1"/>
    </source>
</evidence>
<gene>
    <name evidence="1" type="ORF">BDR25DRAFT_397308</name>
</gene>
<reference evidence="1" key="1">
    <citation type="journal article" date="2020" name="Stud. Mycol.">
        <title>101 Dothideomycetes genomes: a test case for predicting lifestyles and emergence of pathogens.</title>
        <authorList>
            <person name="Haridas S."/>
            <person name="Albert R."/>
            <person name="Binder M."/>
            <person name="Bloem J."/>
            <person name="Labutti K."/>
            <person name="Salamov A."/>
            <person name="Andreopoulos B."/>
            <person name="Baker S."/>
            <person name="Barry K."/>
            <person name="Bills G."/>
            <person name="Bluhm B."/>
            <person name="Cannon C."/>
            <person name="Castanera R."/>
            <person name="Culley D."/>
            <person name="Daum C."/>
            <person name="Ezra D."/>
            <person name="Gonzalez J."/>
            <person name="Henrissat B."/>
            <person name="Kuo A."/>
            <person name="Liang C."/>
            <person name="Lipzen A."/>
            <person name="Lutzoni F."/>
            <person name="Magnuson J."/>
            <person name="Mondo S."/>
            <person name="Nolan M."/>
            <person name="Ohm R."/>
            <person name="Pangilinan J."/>
            <person name="Park H.-J."/>
            <person name="Ramirez L."/>
            <person name="Alfaro M."/>
            <person name="Sun H."/>
            <person name="Tritt A."/>
            <person name="Yoshinaga Y."/>
            <person name="Zwiers L.-H."/>
            <person name="Turgeon B."/>
            <person name="Goodwin S."/>
            <person name="Spatafora J."/>
            <person name="Crous P."/>
            <person name="Grigoriev I."/>
        </authorList>
    </citation>
    <scope>NUCLEOTIDE SEQUENCE</scope>
    <source>
        <strain evidence="1">ATCC 200398</strain>
    </source>
</reference>
<keyword evidence="2" id="KW-1185">Reference proteome</keyword>
<proteinExistence type="predicted"/>
<dbReference type="Proteomes" id="UP000799755">
    <property type="component" value="Unassembled WGS sequence"/>
</dbReference>
<protein>
    <submittedName>
        <fullName evidence="1">Uncharacterized protein</fullName>
    </submittedName>
</protein>
<comment type="caution">
    <text evidence="1">The sequence shown here is derived from an EMBL/GenBank/DDBJ whole genome shotgun (WGS) entry which is preliminary data.</text>
</comment>
<evidence type="ECO:0000313" key="2">
    <source>
        <dbReference type="Proteomes" id="UP000799755"/>
    </source>
</evidence>
<sequence length="392" mass="43767">MFFNPRTLLLGTLSLLFTLSSASDCDEGPWAPVSATGSSDTGSPWCETKWKQGPIITGVEVWSNNERVRAIRFSYSDGSVGELHGRIDGDRHGIISWDPANDKIIQATTWGDGKAHALGRLYLKTQTGKELNVGKDTGGQASFDHDVGSGIMMTAFGRQGYDIDQLGFNFLRGEIKKITIGDVKFEENPDDLNAEKKGLQPVSLDYQHLNNINGGDKIYKEVTHKRTEKTSKTWTQSTMHTFGIKYSVEISGEVMDIGVKASYELSYQFQRTDTISTTVEDTKEFGWTFKMEVSPGKELYCREFAWQGVFNGKYTSTVSVELEDGYVFQYPESGQMNQVQWSESTDECRDTDFDDGIPKTPAKEERGPDGTDHELKNILGGGRITSSMYYLN</sequence>